<keyword evidence="7" id="KW-1185">Reference proteome</keyword>
<evidence type="ECO:0000256" key="2">
    <source>
        <dbReference type="ARBA" id="ARBA00022679"/>
    </source>
</evidence>
<evidence type="ECO:0000256" key="3">
    <source>
        <dbReference type="ARBA" id="ARBA00022691"/>
    </source>
</evidence>
<dbReference type="EMBL" id="JAKRKC020000002">
    <property type="protein sequence ID" value="MCK2218882.1"/>
    <property type="molecule type" value="Genomic_DNA"/>
</dbReference>
<dbReference type="GO" id="GO:0008168">
    <property type="term" value="F:methyltransferase activity"/>
    <property type="evidence" value="ECO:0007669"/>
    <property type="project" value="UniProtKB-KW"/>
</dbReference>
<dbReference type="GO" id="GO:0032259">
    <property type="term" value="P:methylation"/>
    <property type="evidence" value="ECO:0007669"/>
    <property type="project" value="UniProtKB-KW"/>
</dbReference>
<evidence type="ECO:0000256" key="1">
    <source>
        <dbReference type="ARBA" id="ARBA00022603"/>
    </source>
</evidence>
<dbReference type="PROSITE" id="PS51683">
    <property type="entry name" value="SAM_OMT_II"/>
    <property type="match status" value="1"/>
</dbReference>
<dbReference type="InterPro" id="IPR036388">
    <property type="entry name" value="WH-like_DNA-bd_sf"/>
</dbReference>
<dbReference type="InterPro" id="IPR029063">
    <property type="entry name" value="SAM-dependent_MTases_sf"/>
</dbReference>
<dbReference type="Gene3D" id="1.10.10.10">
    <property type="entry name" value="Winged helix-like DNA-binding domain superfamily/Winged helix DNA-binding domain"/>
    <property type="match status" value="1"/>
</dbReference>
<dbReference type="Pfam" id="PF00891">
    <property type="entry name" value="Methyltransf_2"/>
    <property type="match status" value="1"/>
</dbReference>
<comment type="caution">
    <text evidence="6">The sequence shown here is derived from an EMBL/GenBank/DDBJ whole genome shotgun (WGS) entry which is preliminary data.</text>
</comment>
<dbReference type="SUPFAM" id="SSF53335">
    <property type="entry name" value="S-adenosyl-L-methionine-dependent methyltransferases"/>
    <property type="match status" value="1"/>
</dbReference>
<organism evidence="6 7">
    <name type="scientific">Actinomadura luzonensis</name>
    <dbReference type="NCBI Taxonomy" id="2805427"/>
    <lineage>
        <taxon>Bacteria</taxon>
        <taxon>Bacillati</taxon>
        <taxon>Actinomycetota</taxon>
        <taxon>Actinomycetes</taxon>
        <taxon>Streptosporangiales</taxon>
        <taxon>Thermomonosporaceae</taxon>
        <taxon>Actinomadura</taxon>
    </lineage>
</organism>
<sequence>MTDERAPRVQDVLDAFTMYSVLQAAVRLSVPDLLAAGPRTVSGLADGVAAATEHGRPDERLLARLLRALHHLRLVERDESGRYSLTEEGALLTTGRPDSLAPQTLIWGEELWRESAHLLHRTIATGEAAALGSLGHASPYAYLQARPAAARLFQRLMRGVTVTVARALTEEPLPPGRVADIGGGTGALLTTLAAAHPGLRATLFELPEVAAQALETLGQETGIEVVAGDMFTDPLPQAGLYVLSNVLHNYDDARVAALLARVADAMAPGGLLWIVDGVLEDDPVRSTTASAALDVMMLTLFAGGQERTIGELGELLAGAGLAVVRTRPLPHGRHLVVARPA</sequence>
<dbReference type="InterPro" id="IPR016461">
    <property type="entry name" value="COMT-like"/>
</dbReference>
<name>A0ABT0G2Q3_9ACTN</name>
<proteinExistence type="predicted"/>
<evidence type="ECO:0000313" key="6">
    <source>
        <dbReference type="EMBL" id="MCK2218882.1"/>
    </source>
</evidence>
<dbReference type="PANTHER" id="PTHR43712:SF2">
    <property type="entry name" value="O-METHYLTRANSFERASE CICE"/>
    <property type="match status" value="1"/>
</dbReference>
<reference evidence="6 7" key="1">
    <citation type="submission" date="2022-04" db="EMBL/GenBank/DDBJ databases">
        <title>Genome draft of Actinomadura sp. ATCC 31491.</title>
        <authorList>
            <person name="Shi X."/>
            <person name="Du Y."/>
        </authorList>
    </citation>
    <scope>NUCLEOTIDE SEQUENCE [LARGE SCALE GENOMIC DNA]</scope>
    <source>
        <strain evidence="6 7">ATCC 31491</strain>
    </source>
</reference>
<keyword evidence="1 6" id="KW-0489">Methyltransferase</keyword>
<dbReference type="SUPFAM" id="SSF46785">
    <property type="entry name" value="Winged helix' DNA-binding domain"/>
    <property type="match status" value="1"/>
</dbReference>
<dbReference type="Gene3D" id="3.40.50.150">
    <property type="entry name" value="Vaccinia Virus protein VP39"/>
    <property type="match status" value="1"/>
</dbReference>
<keyword evidence="2" id="KW-0808">Transferase</keyword>
<keyword evidence="3" id="KW-0949">S-adenosyl-L-methionine</keyword>
<evidence type="ECO:0000259" key="5">
    <source>
        <dbReference type="Pfam" id="PF08100"/>
    </source>
</evidence>
<dbReference type="PIRSF" id="PIRSF005739">
    <property type="entry name" value="O-mtase"/>
    <property type="match status" value="1"/>
</dbReference>
<feature type="domain" description="O-methyltransferase C-terminal" evidence="4">
    <location>
        <begin position="139"/>
        <end position="321"/>
    </location>
</feature>
<evidence type="ECO:0000313" key="7">
    <source>
        <dbReference type="Proteomes" id="UP001317259"/>
    </source>
</evidence>
<dbReference type="InterPro" id="IPR036390">
    <property type="entry name" value="WH_DNA-bd_sf"/>
</dbReference>
<accession>A0ABT0G2Q3</accession>
<gene>
    <name evidence="6" type="ORF">MF672_034570</name>
</gene>
<feature type="domain" description="O-methyltransferase dimerisation" evidence="5">
    <location>
        <begin position="11"/>
        <end position="94"/>
    </location>
</feature>
<dbReference type="InterPro" id="IPR012967">
    <property type="entry name" value="COMT_dimerisation"/>
</dbReference>
<protein>
    <submittedName>
        <fullName evidence="6">Methyltransferase domain-containing protein</fullName>
    </submittedName>
</protein>
<dbReference type="Pfam" id="PF08100">
    <property type="entry name" value="Dimerisation"/>
    <property type="match status" value="1"/>
</dbReference>
<dbReference type="PANTHER" id="PTHR43712">
    <property type="entry name" value="PUTATIVE (AFU_ORTHOLOGUE AFUA_4G14580)-RELATED"/>
    <property type="match status" value="1"/>
</dbReference>
<dbReference type="Proteomes" id="UP001317259">
    <property type="component" value="Unassembled WGS sequence"/>
</dbReference>
<dbReference type="InterPro" id="IPR001077">
    <property type="entry name" value="COMT_C"/>
</dbReference>
<dbReference type="CDD" id="cd02440">
    <property type="entry name" value="AdoMet_MTases"/>
    <property type="match status" value="1"/>
</dbReference>
<evidence type="ECO:0000259" key="4">
    <source>
        <dbReference type="Pfam" id="PF00891"/>
    </source>
</evidence>
<dbReference type="RefSeq" id="WP_242380209.1">
    <property type="nucleotide sequence ID" value="NZ_JAKRKC020000002.1"/>
</dbReference>